<dbReference type="EMBL" id="NRRE01000034">
    <property type="protein sequence ID" value="MBK1699061.1"/>
    <property type="molecule type" value="Genomic_DNA"/>
</dbReference>
<dbReference type="Pfam" id="PF00582">
    <property type="entry name" value="Usp"/>
    <property type="match status" value="1"/>
</dbReference>
<reference evidence="3" key="1">
    <citation type="submission" date="2017-08" db="EMBL/GenBank/DDBJ databases">
        <authorList>
            <person name="Imhoff J.F."/>
            <person name="Rahn T."/>
            <person name="Kuenzel S."/>
            <person name="Neulinger S.C."/>
        </authorList>
    </citation>
    <scope>NUCLEOTIDE SEQUENCE</scope>
    <source>
        <strain evidence="3">DSM 9154</strain>
    </source>
</reference>
<dbReference type="SUPFAM" id="SSF52402">
    <property type="entry name" value="Adenine nucleotide alpha hydrolases-like"/>
    <property type="match status" value="1"/>
</dbReference>
<accession>A0A934QLG6</accession>
<dbReference type="Gene3D" id="3.40.50.620">
    <property type="entry name" value="HUPs"/>
    <property type="match status" value="1"/>
</dbReference>
<comment type="similarity">
    <text evidence="1">Belongs to the universal stress protein A family.</text>
</comment>
<dbReference type="AlphaFoldDB" id="A0A934QLG6"/>
<sequence>MFSKILAAVDGSEHSVRAVELSADLAETYGAELVLLSVFKPTRVPESTHSLVRTTRSLEPQHTDDELQKIAEEVLADAEHHARKHTIPKIDARVKRGQPARTIVSTAEEVGADAIVLGSRGLGDVSGLLLGSVSHKVASLAKCNVITVK</sequence>
<dbReference type="PANTHER" id="PTHR46268:SF6">
    <property type="entry name" value="UNIVERSAL STRESS PROTEIN UP12"/>
    <property type="match status" value="1"/>
</dbReference>
<keyword evidence="4" id="KW-1185">Reference proteome</keyword>
<organism evidence="3 4">
    <name type="scientific">Rhodovibrio salinarum</name>
    <dbReference type="NCBI Taxonomy" id="1087"/>
    <lineage>
        <taxon>Bacteria</taxon>
        <taxon>Pseudomonadati</taxon>
        <taxon>Pseudomonadota</taxon>
        <taxon>Alphaproteobacteria</taxon>
        <taxon>Rhodospirillales</taxon>
        <taxon>Rhodovibrionaceae</taxon>
        <taxon>Rhodovibrio</taxon>
    </lineage>
</organism>
<evidence type="ECO:0000256" key="1">
    <source>
        <dbReference type="ARBA" id="ARBA00008791"/>
    </source>
</evidence>
<dbReference type="Proteomes" id="UP000778970">
    <property type="component" value="Unassembled WGS sequence"/>
</dbReference>
<name>A0A934QLG6_9PROT</name>
<dbReference type="CDD" id="cd00293">
    <property type="entry name" value="USP-like"/>
    <property type="match status" value="1"/>
</dbReference>
<evidence type="ECO:0000259" key="2">
    <source>
        <dbReference type="Pfam" id="PF00582"/>
    </source>
</evidence>
<feature type="domain" description="UspA" evidence="2">
    <location>
        <begin position="1"/>
        <end position="149"/>
    </location>
</feature>
<dbReference type="InterPro" id="IPR006015">
    <property type="entry name" value="Universal_stress_UspA"/>
</dbReference>
<proteinExistence type="inferred from homology"/>
<evidence type="ECO:0000313" key="3">
    <source>
        <dbReference type="EMBL" id="MBK1699061.1"/>
    </source>
</evidence>
<dbReference type="InterPro" id="IPR006016">
    <property type="entry name" value="UspA"/>
</dbReference>
<dbReference type="PANTHER" id="PTHR46268">
    <property type="entry name" value="STRESS RESPONSE PROTEIN NHAX"/>
    <property type="match status" value="1"/>
</dbReference>
<reference evidence="3" key="2">
    <citation type="journal article" date="2020" name="Microorganisms">
        <title>Osmotic Adaptation and Compatible Solute Biosynthesis of Phototrophic Bacteria as Revealed from Genome Analyses.</title>
        <authorList>
            <person name="Imhoff J.F."/>
            <person name="Rahn T."/>
            <person name="Kunzel S."/>
            <person name="Keller A."/>
            <person name="Neulinger S.C."/>
        </authorList>
    </citation>
    <scope>NUCLEOTIDE SEQUENCE</scope>
    <source>
        <strain evidence="3">DSM 9154</strain>
    </source>
</reference>
<evidence type="ECO:0000313" key="4">
    <source>
        <dbReference type="Proteomes" id="UP000778970"/>
    </source>
</evidence>
<dbReference type="PRINTS" id="PR01438">
    <property type="entry name" value="UNVRSLSTRESS"/>
</dbReference>
<dbReference type="InterPro" id="IPR014729">
    <property type="entry name" value="Rossmann-like_a/b/a_fold"/>
</dbReference>
<gene>
    <name evidence="3" type="ORF">CKO21_17595</name>
</gene>
<protein>
    <submittedName>
        <fullName evidence="3">Universal stress protein</fullName>
    </submittedName>
</protein>
<comment type="caution">
    <text evidence="3">The sequence shown here is derived from an EMBL/GenBank/DDBJ whole genome shotgun (WGS) entry which is preliminary data.</text>
</comment>
<dbReference type="RefSeq" id="WP_027287077.1">
    <property type="nucleotide sequence ID" value="NZ_NRRE01000034.1"/>
</dbReference>